<keyword evidence="7" id="KW-0479">Metal-binding</keyword>
<evidence type="ECO:0000256" key="4">
    <source>
        <dbReference type="ARBA" id="ARBA00044692"/>
    </source>
</evidence>
<dbReference type="GO" id="GO:0003723">
    <property type="term" value="F:RNA binding"/>
    <property type="evidence" value="ECO:0007669"/>
    <property type="project" value="UniProtKB-KW"/>
</dbReference>
<dbReference type="EC" id="3.6.1.-" evidence="7"/>
<dbReference type="GO" id="GO:0046872">
    <property type="term" value="F:metal ion binding"/>
    <property type="evidence" value="ECO:0007669"/>
    <property type="project" value="UniProtKB-KW"/>
</dbReference>
<dbReference type="GO" id="GO:0005829">
    <property type="term" value="C:cytosol"/>
    <property type="evidence" value="ECO:0007669"/>
    <property type="project" value="TreeGrafter"/>
</dbReference>
<dbReference type="GO" id="GO:0110155">
    <property type="term" value="P:NAD-cap decapping"/>
    <property type="evidence" value="ECO:0007669"/>
    <property type="project" value="TreeGrafter"/>
</dbReference>
<dbReference type="InterPro" id="IPR013961">
    <property type="entry name" value="RAI1"/>
</dbReference>
<keyword evidence="7" id="KW-0547">Nucleotide-binding</keyword>
<dbReference type="OrthoDB" id="5853397at2759"/>
<dbReference type="PANTHER" id="PTHR12395">
    <property type="entry name" value="DOM-3 RELATED"/>
    <property type="match status" value="1"/>
</dbReference>
<sequence length="375" mass="43616">MANTFSVHPVGRFAGPSQPLKRPREFACFSYDKDHRYHYDDSSMKWYYPPQLGADLSKGYETFQKHDNSQDEHIDSLLETIMRHEKETGQAIDAKFVTWRGMMTKIMAAPFDDRDGFEMNATLYRDCIFIEENWAYKAAQEQQQKNWKGPIPSEVMQYWGYKFETLSTLPAPWGEVSREYIEGRDDEIVNNKEQYCSVVRTGIGKNVICLGGEVDCIWDAKPQEKGKPINWVELKTSAEIKSDRDMENFDRKMMKFWIQSFLLGVPKIIVGFRSKDGILQRLENISTAKIPDIASRKPRPLWDGNICINFANGFLDWLRTAVDDEGVYRIRRKPRSPEIEVWKVEETGHGKILTDDFINWRIKLAMGPPPETETE</sequence>
<keyword evidence="10" id="KW-1185">Reference proteome</keyword>
<evidence type="ECO:0000256" key="2">
    <source>
        <dbReference type="ARBA" id="ARBA00006562"/>
    </source>
</evidence>
<evidence type="ECO:0000313" key="9">
    <source>
        <dbReference type="EMBL" id="RKU44912.1"/>
    </source>
</evidence>
<comment type="caution">
    <text evidence="9">The sequence shown here is derived from an EMBL/GenBank/DDBJ whole genome shotgun (WGS) entry which is preliminary data.</text>
</comment>
<comment type="catalytic activity">
    <reaction evidence="3">
        <text>a 5'-end (N(7)-methyl 5'-triphosphoguanosine)-ribonucleoside-ribonucleotide in mRNA + H2O = a (N(7)-methyl 5'-triphosphoguanosine)-nucleoside + a 5'-end phospho-ribonucleoside in mRNA + H(+)</text>
        <dbReference type="Rhea" id="RHEA:66928"/>
        <dbReference type="Rhea" id="RHEA-COMP:15692"/>
        <dbReference type="Rhea" id="RHEA-COMP:17313"/>
        <dbReference type="ChEBI" id="CHEBI:15377"/>
        <dbReference type="ChEBI" id="CHEBI:15378"/>
        <dbReference type="ChEBI" id="CHEBI:138282"/>
        <dbReference type="ChEBI" id="CHEBI:172876"/>
        <dbReference type="ChEBI" id="CHEBI:172877"/>
    </reaction>
    <physiologicalReaction direction="left-to-right" evidence="3">
        <dbReference type="Rhea" id="RHEA:66929"/>
    </physiologicalReaction>
</comment>
<dbReference type="GO" id="GO:0034353">
    <property type="term" value="F:mRNA 5'-diphosphatase activity"/>
    <property type="evidence" value="ECO:0007669"/>
    <property type="project" value="TreeGrafter"/>
</dbReference>
<comment type="catalytic activity">
    <reaction evidence="6">
        <text>a 5'-end NAD(+)-phospho-ribonucleoside in mRNA + H2O = a 5'-end phospho-ribonucleoside in mRNA + NAD(+) + H(+)</text>
        <dbReference type="Rhea" id="RHEA:60880"/>
        <dbReference type="Rhea" id="RHEA-COMP:15692"/>
        <dbReference type="Rhea" id="RHEA-COMP:15698"/>
        <dbReference type="ChEBI" id="CHEBI:15377"/>
        <dbReference type="ChEBI" id="CHEBI:15378"/>
        <dbReference type="ChEBI" id="CHEBI:57540"/>
        <dbReference type="ChEBI" id="CHEBI:138282"/>
        <dbReference type="ChEBI" id="CHEBI:144029"/>
    </reaction>
    <physiologicalReaction direction="left-to-right" evidence="6">
        <dbReference type="Rhea" id="RHEA:60881"/>
    </physiologicalReaction>
</comment>
<feature type="domain" description="RAI1-like" evidence="8">
    <location>
        <begin position="21"/>
        <end position="357"/>
    </location>
</feature>
<dbReference type="GO" id="GO:0000166">
    <property type="term" value="F:nucleotide binding"/>
    <property type="evidence" value="ECO:0007669"/>
    <property type="project" value="UniProtKB-KW"/>
</dbReference>
<dbReference type="InterPro" id="IPR039039">
    <property type="entry name" value="RAI1-like_fam"/>
</dbReference>
<comment type="cofactor">
    <cofactor evidence="1 7">
        <name>a divalent metal cation</name>
        <dbReference type="ChEBI" id="CHEBI:60240"/>
    </cofactor>
</comment>
<evidence type="ECO:0000313" key="10">
    <source>
        <dbReference type="Proteomes" id="UP000275385"/>
    </source>
</evidence>
<dbReference type="Proteomes" id="UP000275385">
    <property type="component" value="Unassembled WGS sequence"/>
</dbReference>
<comment type="subcellular location">
    <subcellularLocation>
        <location evidence="7">Nucleus</location>
    </subcellularLocation>
</comment>
<dbReference type="GO" id="GO:0004518">
    <property type="term" value="F:nuclease activity"/>
    <property type="evidence" value="ECO:0007669"/>
    <property type="project" value="UniProtKB-KW"/>
</dbReference>
<dbReference type="GO" id="GO:0005634">
    <property type="term" value="C:nucleus"/>
    <property type="evidence" value="ECO:0007669"/>
    <property type="project" value="UniProtKB-SubCell"/>
</dbReference>
<reference evidence="9 10" key="1">
    <citation type="submission" date="2018-08" db="EMBL/GenBank/DDBJ databases">
        <title>Draft genome of the lignicolous fungus Coniochaeta pulveracea.</title>
        <authorList>
            <person name="Borstlap C.J."/>
            <person name="De Witt R.N."/>
            <person name="Botha A."/>
            <person name="Volschenk H."/>
        </authorList>
    </citation>
    <scope>NUCLEOTIDE SEQUENCE [LARGE SCALE GENOMIC DNA]</scope>
    <source>
        <strain evidence="9 10">CAB683</strain>
    </source>
</reference>
<dbReference type="EMBL" id="QVQW01000025">
    <property type="protein sequence ID" value="RKU44912.1"/>
    <property type="molecule type" value="Genomic_DNA"/>
</dbReference>
<gene>
    <name evidence="9" type="primary">RAI1</name>
    <name evidence="9" type="ORF">DL546_002964</name>
</gene>
<comment type="function">
    <text evidence="5">Decapping enzyme for NAD-capped RNAs: specifically hydrolyzes the nicotinamide adenine dinucleotide (NAD) cap from a subset of RNAs by removing the entire NAD moiety from the 5'-end of an NAD-capped RNA. The NAD-cap is present at the 5'-end of some RNAs and snoRNAs. In contrast to the canonical 5'-end N7 methylguanosine (m7G) cap, the NAD cap promotes mRNA decay. Also acts as a non-canonical decapping enzyme that removes the entire cap structure of m7G capped or incompletely capped RNAs. Has decapping activity toward incomplete 5'-end m7G cap mRNAs such as unmethylated 5'-end-capped RNA (cap0), while it has no activity toward 2'-O-ribose methylated m7G cap (cap1). Also possesses RNA 5'-pyrophosphohydrolase activity by hydrolyzing the 5'-end triphosphate to release pyrophosphates. Stimulates exoribonuclease activity of Rat1, allowing it to degrade RNAs with stable secondary structure more effectively.</text>
</comment>
<evidence type="ECO:0000256" key="3">
    <source>
        <dbReference type="ARBA" id="ARBA00044676"/>
    </source>
</evidence>
<dbReference type="STRING" id="177199.A0A420YAL6"/>
<keyword evidence="7" id="KW-0378">Hydrolase</keyword>
<protein>
    <recommendedName>
        <fullName evidence="7">Decapping nuclease</fullName>
        <ecNumber evidence="7">3.6.1.-</ecNumber>
    </recommendedName>
</protein>
<evidence type="ECO:0000256" key="5">
    <source>
        <dbReference type="ARBA" id="ARBA00046211"/>
    </source>
</evidence>
<keyword evidence="7" id="KW-0540">Nuclease</keyword>
<evidence type="ECO:0000259" key="8">
    <source>
        <dbReference type="Pfam" id="PF08652"/>
    </source>
</evidence>
<comment type="similarity">
    <text evidence="2 7">Belongs to the DXO/Dom3Z family.</text>
</comment>
<evidence type="ECO:0000256" key="6">
    <source>
        <dbReference type="ARBA" id="ARBA00048124"/>
    </source>
</evidence>
<evidence type="ECO:0000256" key="7">
    <source>
        <dbReference type="RuleBase" id="RU367113"/>
    </source>
</evidence>
<evidence type="ECO:0000256" key="1">
    <source>
        <dbReference type="ARBA" id="ARBA00001968"/>
    </source>
</evidence>
<name>A0A420YAL6_9PEZI</name>
<dbReference type="Pfam" id="PF08652">
    <property type="entry name" value="RAI1"/>
    <property type="match status" value="1"/>
</dbReference>
<comment type="catalytic activity">
    <reaction evidence="4">
        <text>a 5'-end triphospho-ribonucleoside in mRNA + H2O = a 5'-end phospho-ribonucleoside in mRNA + diphosphate + H(+)</text>
        <dbReference type="Rhea" id="RHEA:78683"/>
        <dbReference type="Rhea" id="RHEA-COMP:15692"/>
        <dbReference type="Rhea" id="RHEA-COMP:17164"/>
        <dbReference type="ChEBI" id="CHEBI:15377"/>
        <dbReference type="ChEBI" id="CHEBI:15378"/>
        <dbReference type="ChEBI" id="CHEBI:33019"/>
        <dbReference type="ChEBI" id="CHEBI:138282"/>
        <dbReference type="ChEBI" id="CHEBI:167618"/>
    </reaction>
    <physiologicalReaction direction="left-to-right" evidence="4">
        <dbReference type="Rhea" id="RHEA:78684"/>
    </physiologicalReaction>
</comment>
<keyword evidence="7" id="KW-0694">RNA-binding</keyword>
<dbReference type="AlphaFoldDB" id="A0A420YAL6"/>
<organism evidence="9 10">
    <name type="scientific">Coniochaeta pulveracea</name>
    <dbReference type="NCBI Taxonomy" id="177199"/>
    <lineage>
        <taxon>Eukaryota</taxon>
        <taxon>Fungi</taxon>
        <taxon>Dikarya</taxon>
        <taxon>Ascomycota</taxon>
        <taxon>Pezizomycotina</taxon>
        <taxon>Sordariomycetes</taxon>
        <taxon>Sordariomycetidae</taxon>
        <taxon>Coniochaetales</taxon>
        <taxon>Coniochaetaceae</taxon>
        <taxon>Coniochaeta</taxon>
    </lineage>
</organism>
<accession>A0A420YAL6</accession>
<proteinExistence type="inferred from homology"/>
<dbReference type="GO" id="GO:0000956">
    <property type="term" value="P:nuclear-transcribed mRNA catabolic process"/>
    <property type="evidence" value="ECO:0007669"/>
    <property type="project" value="TreeGrafter"/>
</dbReference>
<keyword evidence="7" id="KW-0539">Nucleus</keyword>
<dbReference type="PANTHER" id="PTHR12395:SF9">
    <property type="entry name" value="DECAPPING AND EXORIBONUCLEASE PROTEIN"/>
    <property type="match status" value="1"/>
</dbReference>